<evidence type="ECO:0000256" key="7">
    <source>
        <dbReference type="ARBA" id="ARBA00047942"/>
    </source>
</evidence>
<dbReference type="CDD" id="cd02440">
    <property type="entry name" value="AdoMet_MTases"/>
    <property type="match status" value="1"/>
</dbReference>
<dbReference type="RefSeq" id="WP_083285154.1">
    <property type="nucleotide sequence ID" value="NZ_JASOXK010000001.1"/>
</dbReference>
<comment type="caution">
    <text evidence="10">The sequence shown here is derived from an EMBL/GenBank/DDBJ whole genome shotgun (WGS) entry which is preliminary data.</text>
</comment>
<dbReference type="PROSITE" id="PS00092">
    <property type="entry name" value="N6_MTASE"/>
    <property type="match status" value="1"/>
</dbReference>
<dbReference type="PANTHER" id="PTHR33841">
    <property type="entry name" value="DNA METHYLTRANSFERASE YEEA-RELATED"/>
    <property type="match status" value="1"/>
</dbReference>
<dbReference type="GO" id="GO:0009007">
    <property type="term" value="F:site-specific DNA-methyltransferase (adenine-specific) activity"/>
    <property type="evidence" value="ECO:0007669"/>
    <property type="project" value="UniProtKB-EC"/>
</dbReference>
<evidence type="ECO:0000256" key="4">
    <source>
        <dbReference type="ARBA" id="ARBA00022691"/>
    </source>
</evidence>
<dbReference type="InterPro" id="IPR011639">
    <property type="entry name" value="MethylTrfase_TaqI-like_dom"/>
</dbReference>
<keyword evidence="10" id="KW-0255">Endonuclease</keyword>
<gene>
    <name evidence="10" type="ORF">CYJ19_00755</name>
</gene>
<name>A0A2I1IPU9_9ACTO</name>
<evidence type="ECO:0000256" key="6">
    <source>
        <dbReference type="ARBA" id="ARBA00023125"/>
    </source>
</evidence>
<dbReference type="InterPro" id="IPR002052">
    <property type="entry name" value="DNA_methylase_N6_adenine_CS"/>
</dbReference>
<keyword evidence="11" id="KW-1185">Reference proteome</keyword>
<dbReference type="GO" id="GO:0004519">
    <property type="term" value="F:endonuclease activity"/>
    <property type="evidence" value="ECO:0007669"/>
    <property type="project" value="UniProtKB-KW"/>
</dbReference>
<keyword evidence="10" id="KW-0540">Nuclease</keyword>
<keyword evidence="10" id="KW-0378">Hydrolase</keyword>
<evidence type="ECO:0000256" key="5">
    <source>
        <dbReference type="ARBA" id="ARBA00022747"/>
    </source>
</evidence>
<dbReference type="SUPFAM" id="SSF53335">
    <property type="entry name" value="S-adenosyl-L-methionine-dependent methyltransferases"/>
    <property type="match status" value="1"/>
</dbReference>
<dbReference type="Pfam" id="PF07669">
    <property type="entry name" value="Eco57I"/>
    <property type="match status" value="1"/>
</dbReference>
<proteinExistence type="predicted"/>
<feature type="domain" description="TaqI-like C-terminal specificity" evidence="9">
    <location>
        <begin position="362"/>
        <end position="481"/>
    </location>
</feature>
<dbReference type="EC" id="2.1.1.72" evidence="1"/>
<keyword evidence="3" id="KW-0808">Transferase</keyword>
<comment type="catalytic activity">
    <reaction evidence="7">
        <text>a 2'-deoxyadenosine in DNA + S-adenosyl-L-methionine = an N(6)-methyl-2'-deoxyadenosine in DNA + S-adenosyl-L-homocysteine + H(+)</text>
        <dbReference type="Rhea" id="RHEA:15197"/>
        <dbReference type="Rhea" id="RHEA-COMP:12418"/>
        <dbReference type="Rhea" id="RHEA-COMP:12419"/>
        <dbReference type="ChEBI" id="CHEBI:15378"/>
        <dbReference type="ChEBI" id="CHEBI:57856"/>
        <dbReference type="ChEBI" id="CHEBI:59789"/>
        <dbReference type="ChEBI" id="CHEBI:90615"/>
        <dbReference type="ChEBI" id="CHEBI:90616"/>
        <dbReference type="EC" id="2.1.1.72"/>
    </reaction>
</comment>
<keyword evidence="6" id="KW-0238">DNA-binding</keyword>
<dbReference type="InterPro" id="IPR029063">
    <property type="entry name" value="SAM-dependent_MTases_sf"/>
</dbReference>
<dbReference type="GO" id="GO:0003677">
    <property type="term" value="F:DNA binding"/>
    <property type="evidence" value="ECO:0007669"/>
    <property type="project" value="UniProtKB-KW"/>
</dbReference>
<dbReference type="Gene3D" id="3.40.50.150">
    <property type="entry name" value="Vaccinia Virus protein VP39"/>
    <property type="match status" value="1"/>
</dbReference>
<feature type="domain" description="Type II methyltransferase M.TaqI-like" evidence="8">
    <location>
        <begin position="63"/>
        <end position="186"/>
    </location>
</feature>
<dbReference type="GO" id="GO:0009307">
    <property type="term" value="P:DNA restriction-modification system"/>
    <property type="evidence" value="ECO:0007669"/>
    <property type="project" value="UniProtKB-KW"/>
</dbReference>
<evidence type="ECO:0000259" key="8">
    <source>
        <dbReference type="Pfam" id="PF07669"/>
    </source>
</evidence>
<dbReference type="PANTHER" id="PTHR33841:SF1">
    <property type="entry name" value="DNA METHYLTRANSFERASE A"/>
    <property type="match status" value="1"/>
</dbReference>
<evidence type="ECO:0000259" key="9">
    <source>
        <dbReference type="Pfam" id="PF12950"/>
    </source>
</evidence>
<keyword evidence="4" id="KW-0949">S-adenosyl-L-methionine</keyword>
<dbReference type="EMBL" id="PKKO01000001">
    <property type="protein sequence ID" value="PKY73153.1"/>
    <property type="molecule type" value="Genomic_DNA"/>
</dbReference>
<keyword evidence="5" id="KW-0680">Restriction system</keyword>
<evidence type="ECO:0000256" key="2">
    <source>
        <dbReference type="ARBA" id="ARBA00022603"/>
    </source>
</evidence>
<dbReference type="InterPro" id="IPR025931">
    <property type="entry name" value="TaqI_C"/>
</dbReference>
<reference evidence="10 11" key="1">
    <citation type="submission" date="2017-12" db="EMBL/GenBank/DDBJ databases">
        <title>Phylogenetic diversity of female urinary microbiome.</title>
        <authorList>
            <person name="Thomas-White K."/>
            <person name="Wolfe A.J."/>
        </authorList>
    </citation>
    <scope>NUCLEOTIDE SEQUENCE [LARGE SCALE GENOMIC DNA]</scope>
    <source>
        <strain evidence="10 11">UMB0402</strain>
    </source>
</reference>
<dbReference type="PRINTS" id="PR00507">
    <property type="entry name" value="N12N6MTFRASE"/>
</dbReference>
<accession>A0A2I1IPU9</accession>
<evidence type="ECO:0000313" key="10">
    <source>
        <dbReference type="EMBL" id="PKY73153.1"/>
    </source>
</evidence>
<dbReference type="AlphaFoldDB" id="A0A2I1IPU9"/>
<evidence type="ECO:0000256" key="1">
    <source>
        <dbReference type="ARBA" id="ARBA00011900"/>
    </source>
</evidence>
<organism evidence="10 11">
    <name type="scientific">Winkia neuii</name>
    <dbReference type="NCBI Taxonomy" id="33007"/>
    <lineage>
        <taxon>Bacteria</taxon>
        <taxon>Bacillati</taxon>
        <taxon>Actinomycetota</taxon>
        <taxon>Actinomycetes</taxon>
        <taxon>Actinomycetales</taxon>
        <taxon>Actinomycetaceae</taxon>
        <taxon>Winkia</taxon>
    </lineage>
</organism>
<evidence type="ECO:0000313" key="11">
    <source>
        <dbReference type="Proteomes" id="UP000235122"/>
    </source>
</evidence>
<evidence type="ECO:0000256" key="3">
    <source>
        <dbReference type="ARBA" id="ARBA00022679"/>
    </source>
</evidence>
<dbReference type="GO" id="GO:0032259">
    <property type="term" value="P:methylation"/>
    <property type="evidence" value="ECO:0007669"/>
    <property type="project" value="UniProtKB-KW"/>
</dbReference>
<dbReference type="InterPro" id="IPR050953">
    <property type="entry name" value="N4_N6_ade-DNA_methylase"/>
</dbReference>
<dbReference type="Pfam" id="PF12950">
    <property type="entry name" value="TaqI_C"/>
    <property type="match status" value="1"/>
</dbReference>
<protein>
    <recommendedName>
        <fullName evidence="1">site-specific DNA-methyltransferase (adenine-specific)</fullName>
        <ecNumber evidence="1">2.1.1.72</ecNumber>
    </recommendedName>
</protein>
<sequence>MAADLSSSIHSHLPQKQSISILEPAVGDGRLLYALLNTIAGNANVQVTAYEVDAEVLASTKTKLEEDFPHVSFVLINRDIIEDFLSGHLMGKEFDIIIANPPYLRTQIMGADKSRKLAKQFGLRGRLDIYYVFILLAIELLSDDGVAGFVTSNRFMRVKSGESLRGYLLSHSELIEVIDYGDTKLFDAAVLPCTFVFRRGKTDPLKVRFYSIYQTTDKETSTDAMEFPYHQIRTSPELAYGAATFDVQNGDLRISKADGTWSVGSKESLEWLEVVDSHTKRRLGQLGKIRVGIKTTADKVFIIKDANTFGEHLPELARPLVTHRNAGQIVGKEEPRWLVVYPHETVSGKRRVIPLEGYPKTESYLSAHREQLEGRKYVKDAGRQWYEIWVPQDPAKWEEPKIVFRDIADIPQFWLETSGAVINGDCYWLDVFDKTNQSLLFLALGVLNSSFITEYYDRRVNNKLYAGKRRFMTQYVEQFPLPSDETEEAKEIVRTVQSIFDRQTAPSQSEKDVIDSLVYACFGFRSKKSLGSGS</sequence>
<dbReference type="Proteomes" id="UP000235122">
    <property type="component" value="Unassembled WGS sequence"/>
</dbReference>
<keyword evidence="2" id="KW-0489">Methyltransferase</keyword>